<dbReference type="PANTHER" id="PTHR10505:SF16">
    <property type="entry name" value="CALCITONIN"/>
    <property type="match status" value="1"/>
</dbReference>
<keyword evidence="4" id="KW-0964">Secreted</keyword>
<comment type="similarity">
    <text evidence="3">Belongs to the calcitonin family.</text>
</comment>
<accession>A0A3P8VTQ5</accession>
<dbReference type="InterPro" id="IPR021116">
    <property type="entry name" value="Calcitonin/adrenomedullin"/>
</dbReference>
<feature type="region of interest" description="Disordered" evidence="9">
    <location>
        <begin position="61"/>
        <end position="80"/>
    </location>
</feature>
<evidence type="ECO:0000256" key="3">
    <source>
        <dbReference type="ARBA" id="ARBA00009222"/>
    </source>
</evidence>
<dbReference type="InterPro" id="IPR001693">
    <property type="entry name" value="Calcitonin_peptide-like"/>
</dbReference>
<evidence type="ECO:0000256" key="5">
    <source>
        <dbReference type="ARBA" id="ARBA00022685"/>
    </source>
</evidence>
<evidence type="ECO:0000256" key="4">
    <source>
        <dbReference type="ARBA" id="ARBA00022525"/>
    </source>
</evidence>
<feature type="domain" description="Calcitonin peptide-like" evidence="11">
    <location>
        <begin position="78"/>
        <end position="120"/>
    </location>
</feature>
<evidence type="ECO:0000313" key="12">
    <source>
        <dbReference type="Ensembl" id="ENSCSEP00000015790.1"/>
    </source>
</evidence>
<dbReference type="STRING" id="244447.ENSCSEP00000015790"/>
<evidence type="ECO:0000256" key="8">
    <source>
        <dbReference type="PIRSR" id="PIRSR621116-50"/>
    </source>
</evidence>
<keyword evidence="7 8" id="KW-1015">Disulfide bond</keyword>
<evidence type="ECO:0000256" key="1">
    <source>
        <dbReference type="ARBA" id="ARBA00003306"/>
    </source>
</evidence>
<dbReference type="GO" id="GO:0005615">
    <property type="term" value="C:extracellular space"/>
    <property type="evidence" value="ECO:0007669"/>
    <property type="project" value="TreeGrafter"/>
</dbReference>
<feature type="disulfide bond" evidence="8">
    <location>
        <begin position="81"/>
        <end position="86"/>
    </location>
</feature>
<dbReference type="KEGG" id="csem:103379287"/>
<keyword evidence="6 10" id="KW-0732">Signal</keyword>
<comment type="function">
    <text evidence="1">Causes a rapid but short-lived drop in the level of calcium and phosphate in blood by promoting the incorporation of those ions in the bones.</text>
</comment>
<dbReference type="GO" id="GO:0031716">
    <property type="term" value="F:calcitonin receptor binding"/>
    <property type="evidence" value="ECO:0007669"/>
    <property type="project" value="TreeGrafter"/>
</dbReference>
<dbReference type="InterPro" id="IPR015476">
    <property type="entry name" value="Calcitonin_gene-rel_peptide"/>
</dbReference>
<dbReference type="SMART" id="SM00113">
    <property type="entry name" value="CALCITONIN"/>
    <property type="match status" value="1"/>
</dbReference>
<dbReference type="GeneTree" id="ENSGT00940000156267"/>
<evidence type="ECO:0000256" key="2">
    <source>
        <dbReference type="ARBA" id="ARBA00004613"/>
    </source>
</evidence>
<reference evidence="12" key="3">
    <citation type="submission" date="2025-09" db="UniProtKB">
        <authorList>
            <consortium name="Ensembl"/>
        </authorList>
    </citation>
    <scope>IDENTIFICATION</scope>
</reference>
<dbReference type="GO" id="GO:0005179">
    <property type="term" value="F:hormone activity"/>
    <property type="evidence" value="ECO:0007669"/>
    <property type="project" value="InterPro"/>
</dbReference>
<dbReference type="Gene3D" id="6.10.250.2190">
    <property type="match status" value="1"/>
</dbReference>
<dbReference type="Ensembl" id="ENSCSET00000015985.1">
    <property type="protein sequence ID" value="ENSCSEP00000015790.1"/>
    <property type="gene ID" value="ENSCSEG00000010146.1"/>
</dbReference>
<evidence type="ECO:0000256" key="6">
    <source>
        <dbReference type="ARBA" id="ARBA00022729"/>
    </source>
</evidence>
<feature type="compositionally biased region" description="Polar residues" evidence="9">
    <location>
        <begin position="69"/>
        <end position="80"/>
    </location>
</feature>
<evidence type="ECO:0000256" key="7">
    <source>
        <dbReference type="ARBA" id="ARBA00023157"/>
    </source>
</evidence>
<reference evidence="12 13" key="1">
    <citation type="journal article" date="2014" name="Nat. Genet.">
        <title>Whole-genome sequence of a flatfish provides insights into ZW sex chromosome evolution and adaptation to a benthic lifestyle.</title>
        <authorList>
            <person name="Chen S."/>
            <person name="Zhang G."/>
            <person name="Shao C."/>
            <person name="Huang Q."/>
            <person name="Liu G."/>
            <person name="Zhang P."/>
            <person name="Song W."/>
            <person name="An N."/>
            <person name="Chalopin D."/>
            <person name="Volff J.N."/>
            <person name="Hong Y."/>
            <person name="Li Q."/>
            <person name="Sha Z."/>
            <person name="Zhou H."/>
            <person name="Xie M."/>
            <person name="Yu Q."/>
            <person name="Liu Y."/>
            <person name="Xiang H."/>
            <person name="Wang N."/>
            <person name="Wu K."/>
            <person name="Yang C."/>
            <person name="Zhou Q."/>
            <person name="Liao X."/>
            <person name="Yang L."/>
            <person name="Hu Q."/>
            <person name="Zhang J."/>
            <person name="Meng L."/>
            <person name="Jin L."/>
            <person name="Tian Y."/>
            <person name="Lian J."/>
            <person name="Yang J."/>
            <person name="Miao G."/>
            <person name="Liu S."/>
            <person name="Liang Z."/>
            <person name="Yan F."/>
            <person name="Li Y."/>
            <person name="Sun B."/>
            <person name="Zhang H."/>
            <person name="Zhang J."/>
            <person name="Zhu Y."/>
            <person name="Du M."/>
            <person name="Zhao Y."/>
            <person name="Schartl M."/>
            <person name="Tang Q."/>
            <person name="Wang J."/>
        </authorList>
    </citation>
    <scope>NUCLEOTIDE SEQUENCE</scope>
</reference>
<dbReference type="PANTHER" id="PTHR10505">
    <property type="entry name" value="CALCITONIN-RELATED"/>
    <property type="match status" value="1"/>
</dbReference>
<dbReference type="OMA" id="QAFGRKK"/>
<dbReference type="PROSITE" id="PS00258">
    <property type="entry name" value="CALCITONIN"/>
    <property type="match status" value="1"/>
</dbReference>
<dbReference type="Pfam" id="PF00214">
    <property type="entry name" value="Calc_CGRP_IAPP"/>
    <property type="match status" value="1"/>
</dbReference>
<organism evidence="12 13">
    <name type="scientific">Cynoglossus semilaevis</name>
    <name type="common">Tongue sole</name>
    <dbReference type="NCBI Taxonomy" id="244447"/>
    <lineage>
        <taxon>Eukaryota</taxon>
        <taxon>Metazoa</taxon>
        <taxon>Chordata</taxon>
        <taxon>Craniata</taxon>
        <taxon>Vertebrata</taxon>
        <taxon>Euteleostomi</taxon>
        <taxon>Actinopterygii</taxon>
        <taxon>Neopterygii</taxon>
        <taxon>Teleostei</taxon>
        <taxon>Neoteleostei</taxon>
        <taxon>Acanthomorphata</taxon>
        <taxon>Carangaria</taxon>
        <taxon>Pleuronectiformes</taxon>
        <taxon>Pleuronectoidei</taxon>
        <taxon>Cynoglossidae</taxon>
        <taxon>Cynoglossinae</taxon>
        <taxon>Cynoglossus</taxon>
    </lineage>
</organism>
<protein>
    <submittedName>
        <fullName evidence="12">Calcitonin related polypeptide beta</fullName>
    </submittedName>
</protein>
<dbReference type="PRINTS" id="PR00817">
    <property type="entry name" value="CALCITONINB"/>
</dbReference>
<dbReference type="GO" id="GO:0055064">
    <property type="term" value="P:chloride ion homeostasis"/>
    <property type="evidence" value="ECO:0007669"/>
    <property type="project" value="Ensembl"/>
</dbReference>
<proteinExistence type="inferred from homology"/>
<dbReference type="GO" id="GO:0007189">
    <property type="term" value="P:adenylate cyclase-activating G protein-coupled receptor signaling pathway"/>
    <property type="evidence" value="ECO:0007669"/>
    <property type="project" value="TreeGrafter"/>
</dbReference>
<dbReference type="InParanoid" id="A0A3P8VTQ5"/>
<dbReference type="Proteomes" id="UP000265120">
    <property type="component" value="Chromosome 5"/>
</dbReference>
<dbReference type="InterPro" id="IPR021117">
    <property type="entry name" value="Calcitonin-like"/>
</dbReference>
<name>A0A3P8VTQ5_CYNSE</name>
<sequence>MMVLKQWTLLCAYMLIICDMYMSQAAPSRSNKELISNGAVSDTDVEKLLRAMKDFMQMMNDEQDHQSADENSNTTAEKRGCNTSTCVTHRLADLLSRSGGLGYSNFVHTNVGAQAFGRKKRHGPM</sequence>
<evidence type="ECO:0000256" key="10">
    <source>
        <dbReference type="SAM" id="SignalP"/>
    </source>
</evidence>
<evidence type="ECO:0000256" key="9">
    <source>
        <dbReference type="SAM" id="MobiDB-lite"/>
    </source>
</evidence>
<feature type="chain" id="PRO_5018317285" evidence="10">
    <location>
        <begin position="26"/>
        <end position="125"/>
    </location>
</feature>
<feature type="signal peptide" evidence="10">
    <location>
        <begin position="1"/>
        <end position="25"/>
    </location>
</feature>
<dbReference type="AlphaFoldDB" id="A0A3P8VTQ5"/>
<comment type="subcellular location">
    <subcellularLocation>
        <location evidence="2">Secreted</location>
    </subcellularLocation>
</comment>
<evidence type="ECO:0000313" key="13">
    <source>
        <dbReference type="Proteomes" id="UP000265120"/>
    </source>
</evidence>
<keyword evidence="5" id="KW-0165">Cleavage on pair of basic residues</keyword>
<evidence type="ECO:0000259" key="11">
    <source>
        <dbReference type="SMART" id="SM00113"/>
    </source>
</evidence>
<reference evidence="12" key="2">
    <citation type="submission" date="2025-08" db="UniProtKB">
        <authorList>
            <consortium name="Ensembl"/>
        </authorList>
    </citation>
    <scope>IDENTIFICATION</scope>
</reference>
<dbReference type="GO" id="GO:0051480">
    <property type="term" value="P:regulation of cytosolic calcium ion concentration"/>
    <property type="evidence" value="ECO:0007669"/>
    <property type="project" value="TreeGrafter"/>
</dbReference>
<dbReference type="InterPro" id="IPR018360">
    <property type="entry name" value="Calcitonin_CS"/>
</dbReference>
<keyword evidence="13" id="KW-1185">Reference proteome</keyword>